<dbReference type="GO" id="GO:0016020">
    <property type="term" value="C:membrane"/>
    <property type="evidence" value="ECO:0007669"/>
    <property type="project" value="InterPro"/>
</dbReference>
<dbReference type="AlphaFoldDB" id="A0A7M7GI48"/>
<keyword evidence="9" id="KW-0406">Ion transport</keyword>
<keyword evidence="6" id="KW-0631">Potassium channel</keyword>
<evidence type="ECO:0000256" key="3">
    <source>
        <dbReference type="ARBA" id="ARBA00022448"/>
    </source>
</evidence>
<evidence type="ECO:0000256" key="2">
    <source>
        <dbReference type="ARBA" id="ARBA00005766"/>
    </source>
</evidence>
<keyword evidence="10 12" id="KW-0472">Membrane</keyword>
<dbReference type="EnsemblMetazoa" id="XM_003730918">
    <property type="protein sequence ID" value="XP_003730966"/>
    <property type="gene ID" value="LOC100890448"/>
</dbReference>
<keyword evidence="3" id="KW-0813">Transport</keyword>
<evidence type="ECO:0000313" key="13">
    <source>
        <dbReference type="EnsemblMetazoa" id="XP_003730966"/>
    </source>
</evidence>
<dbReference type="OrthoDB" id="195817at2759"/>
<protein>
    <recommendedName>
        <fullName evidence="15">Trimeric intracellular cation channel type B</fullName>
    </recommendedName>
</protein>
<evidence type="ECO:0008006" key="15">
    <source>
        <dbReference type="Google" id="ProtNLM"/>
    </source>
</evidence>
<dbReference type="InParanoid" id="A0A7M7GI48"/>
<keyword evidence="14" id="KW-1185">Reference proteome</keyword>
<dbReference type="GO" id="GO:0012505">
    <property type="term" value="C:endomembrane system"/>
    <property type="evidence" value="ECO:0007669"/>
    <property type="project" value="UniProtKB-SubCell"/>
</dbReference>
<feature type="transmembrane region" description="Helical" evidence="12">
    <location>
        <begin position="53"/>
        <end position="73"/>
    </location>
</feature>
<reference evidence="13" key="2">
    <citation type="submission" date="2021-01" db="UniProtKB">
        <authorList>
            <consortium name="EnsemblMetazoa"/>
        </authorList>
    </citation>
    <scope>IDENTIFICATION</scope>
</reference>
<comment type="subcellular location">
    <subcellularLocation>
        <location evidence="1">Endomembrane system</location>
        <topology evidence="1">Multi-pass membrane protein</topology>
    </subcellularLocation>
</comment>
<evidence type="ECO:0000256" key="10">
    <source>
        <dbReference type="ARBA" id="ARBA00023136"/>
    </source>
</evidence>
<dbReference type="CTD" id="79041"/>
<dbReference type="PANTHER" id="PTHR12454:SF11">
    <property type="entry name" value="GH25683P"/>
    <property type="match status" value="1"/>
</dbReference>
<evidence type="ECO:0000256" key="11">
    <source>
        <dbReference type="ARBA" id="ARBA00023303"/>
    </source>
</evidence>
<dbReference type="Proteomes" id="UP000007110">
    <property type="component" value="Unassembled WGS sequence"/>
</dbReference>
<evidence type="ECO:0000256" key="8">
    <source>
        <dbReference type="ARBA" id="ARBA00022989"/>
    </source>
</evidence>
<accession>A0A7M7GI48</accession>
<feature type="transmembrane region" description="Helical" evidence="12">
    <location>
        <begin position="20"/>
        <end position="41"/>
    </location>
</feature>
<reference evidence="14" key="1">
    <citation type="submission" date="2015-02" db="EMBL/GenBank/DDBJ databases">
        <title>Genome sequencing for Strongylocentrotus purpuratus.</title>
        <authorList>
            <person name="Murali S."/>
            <person name="Liu Y."/>
            <person name="Vee V."/>
            <person name="English A."/>
            <person name="Wang M."/>
            <person name="Skinner E."/>
            <person name="Han Y."/>
            <person name="Muzny D.M."/>
            <person name="Worley K.C."/>
            <person name="Gibbs R.A."/>
        </authorList>
    </citation>
    <scope>NUCLEOTIDE SEQUENCE</scope>
</reference>
<name>A0A7M7GI48_STRPU</name>
<dbReference type="OMA" id="FSKMAMF"/>
<dbReference type="FunCoup" id="A0A7M7GI48">
    <property type="interactions" value="1014"/>
</dbReference>
<dbReference type="GO" id="GO:0042802">
    <property type="term" value="F:identical protein binding"/>
    <property type="evidence" value="ECO:0007669"/>
    <property type="project" value="InterPro"/>
</dbReference>
<dbReference type="KEGG" id="spu:100890448"/>
<evidence type="ECO:0000256" key="9">
    <source>
        <dbReference type="ARBA" id="ARBA00023065"/>
    </source>
</evidence>
<organism evidence="13 14">
    <name type="scientific">Strongylocentrotus purpuratus</name>
    <name type="common">Purple sea urchin</name>
    <dbReference type="NCBI Taxonomy" id="7668"/>
    <lineage>
        <taxon>Eukaryota</taxon>
        <taxon>Metazoa</taxon>
        <taxon>Echinodermata</taxon>
        <taxon>Eleutherozoa</taxon>
        <taxon>Echinozoa</taxon>
        <taxon>Echinoidea</taxon>
        <taxon>Euechinoidea</taxon>
        <taxon>Echinacea</taxon>
        <taxon>Camarodonta</taxon>
        <taxon>Echinidea</taxon>
        <taxon>Strongylocentrotidae</taxon>
        <taxon>Strongylocentrotus</taxon>
    </lineage>
</organism>
<comment type="similarity">
    <text evidence="2">Belongs to the TMEM38 family.</text>
</comment>
<dbReference type="Pfam" id="PF05197">
    <property type="entry name" value="TRIC"/>
    <property type="match status" value="1"/>
</dbReference>
<dbReference type="RefSeq" id="XP_003730966.2">
    <property type="nucleotide sequence ID" value="XM_003730918.3"/>
</dbReference>
<keyword evidence="8 12" id="KW-1133">Transmembrane helix</keyword>
<evidence type="ECO:0000256" key="7">
    <source>
        <dbReference type="ARBA" id="ARBA00022958"/>
    </source>
</evidence>
<sequence>MNYSAYIPDYSLFVEYANTYAQLPLFPFFDVAHYIMMILALRNDAGDGFVSLAENNPLACWLCSMLSCFAGYILSNALLGQSLLAPFAYHSKIGIATIVWYMIFYSPADIFYKLVTSFPGKLVIGPMKEAVRARKVGLGVLQAAQVYPQGFIIMVIIGTVRGSGSAFMRFFERVLRGAWKPTQNELLNPSFMTQATILCSILLTMETLDYIPIDAPELMLMLTTLLVGYKMASVVFKVGDPLASIENTCRPLLFGKWIGKDAPIDKKGDSKKDGKPKKE</sequence>
<dbReference type="GO" id="GO:0005267">
    <property type="term" value="F:potassium channel activity"/>
    <property type="evidence" value="ECO:0007669"/>
    <property type="project" value="UniProtKB-KW"/>
</dbReference>
<proteinExistence type="inferred from homology"/>
<keyword evidence="4" id="KW-0633">Potassium transport</keyword>
<evidence type="ECO:0000313" key="14">
    <source>
        <dbReference type="Proteomes" id="UP000007110"/>
    </source>
</evidence>
<feature type="transmembrane region" description="Helical" evidence="12">
    <location>
        <begin position="93"/>
        <end position="112"/>
    </location>
</feature>
<evidence type="ECO:0000256" key="1">
    <source>
        <dbReference type="ARBA" id="ARBA00004127"/>
    </source>
</evidence>
<keyword evidence="11" id="KW-0407">Ion channel</keyword>
<dbReference type="GeneID" id="100890448"/>
<dbReference type="InterPro" id="IPR007866">
    <property type="entry name" value="TRIC_channel"/>
</dbReference>
<evidence type="ECO:0000256" key="6">
    <source>
        <dbReference type="ARBA" id="ARBA00022826"/>
    </source>
</evidence>
<evidence type="ECO:0000256" key="12">
    <source>
        <dbReference type="SAM" id="Phobius"/>
    </source>
</evidence>
<keyword evidence="7" id="KW-0630">Potassium</keyword>
<evidence type="ECO:0000256" key="5">
    <source>
        <dbReference type="ARBA" id="ARBA00022692"/>
    </source>
</evidence>
<evidence type="ECO:0000256" key="4">
    <source>
        <dbReference type="ARBA" id="ARBA00022538"/>
    </source>
</evidence>
<dbReference type="PANTHER" id="PTHR12454">
    <property type="entry name" value="TRIMERIC INTRACELLULAR CATION CHANNEL"/>
    <property type="match status" value="1"/>
</dbReference>
<keyword evidence="5 12" id="KW-0812">Transmembrane</keyword>